<feature type="domain" description="BTB" evidence="3">
    <location>
        <begin position="272"/>
        <end position="331"/>
    </location>
</feature>
<proteinExistence type="predicted"/>
<dbReference type="PANTHER" id="PTHR22743:SF165">
    <property type="entry name" value="BTB AND MATH DOMAIN CONTAINING-RELATED"/>
    <property type="match status" value="1"/>
</dbReference>
<dbReference type="SUPFAM" id="SSF49599">
    <property type="entry name" value="TRAF domain-like"/>
    <property type="match status" value="1"/>
</dbReference>
<accession>A0A6A5HMF0</accession>
<reference evidence="4 5" key="1">
    <citation type="submission" date="2019-12" db="EMBL/GenBank/DDBJ databases">
        <title>Chromosome-level assembly of the Caenorhabditis remanei genome.</title>
        <authorList>
            <person name="Teterina A.A."/>
            <person name="Willis J.H."/>
            <person name="Phillips P.C."/>
        </authorList>
    </citation>
    <scope>NUCLEOTIDE SEQUENCE [LARGE SCALE GENOMIC DNA]</scope>
    <source>
        <strain evidence="4 5">PX506</strain>
        <tissue evidence="4">Whole organism</tissue>
    </source>
</reference>
<evidence type="ECO:0000259" key="3">
    <source>
        <dbReference type="PROSITE" id="PS50097"/>
    </source>
</evidence>
<dbReference type="CDD" id="cd00121">
    <property type="entry name" value="MATH"/>
    <property type="match status" value="1"/>
</dbReference>
<dbReference type="Pfam" id="PF00651">
    <property type="entry name" value="BTB"/>
    <property type="match status" value="1"/>
</dbReference>
<dbReference type="AlphaFoldDB" id="A0A6A5HMF0"/>
<dbReference type="InterPro" id="IPR002083">
    <property type="entry name" value="MATH/TRAF_dom"/>
</dbReference>
<feature type="compositionally biased region" description="Basic and acidic residues" evidence="2">
    <location>
        <begin position="8"/>
        <end position="20"/>
    </location>
</feature>
<keyword evidence="1" id="KW-0175">Coiled coil</keyword>
<dbReference type="InterPro" id="IPR052664">
    <property type="entry name" value="BTB-MATH_domain_protein"/>
</dbReference>
<dbReference type="CDD" id="cd18186">
    <property type="entry name" value="BTB_POZ_ZBTB_KLHL-like"/>
    <property type="match status" value="1"/>
</dbReference>
<sequence>MTKAVQQRNDERLKPMEMKKQKITNNPSESVNEKVLEICQKLLEKQENLEKSNVEIVEKLRLSDERIEKLVNKFEEEIKKISRNLEEDTVDEKLTEETTNCLANSVIPSEISHEKSSQIFPMTGKCFVLKHVFTDVQKMEEEERYFGKEEEHFGVKWKIYLRKRGDQLGLYFQCLKSLKDEKWLILSDAHFKLISTNGKCYSQLRSSFHGNANGNSQFIGYGAKNVIEWNKMKEDFLEDGKLAVEIHVKIKEMTGIYKNDLKSFGDEMKSFSDVVLVVNEKKFHTLKLYLAGHSPYFNSLLMGHFQESKKPEIKLTGIDADDFQNYLEVLYGEQAIDEYTLEGILMVADMYDTPLVHRKCEEFLLKQSKKTLKKKLQMSIRYNLDALKKQCMSEIKSIDDIQSVIPGNIHDMDPSVTTELLQKCLALC</sequence>
<dbReference type="SMART" id="SM00225">
    <property type="entry name" value="BTB"/>
    <property type="match status" value="1"/>
</dbReference>
<gene>
    <name evidence="4" type="ORF">GCK72_007502</name>
</gene>
<protein>
    <recommendedName>
        <fullName evidence="3">BTB domain-containing protein</fullName>
    </recommendedName>
</protein>
<evidence type="ECO:0000313" key="5">
    <source>
        <dbReference type="Proteomes" id="UP000483820"/>
    </source>
</evidence>
<dbReference type="Gene3D" id="3.30.710.10">
    <property type="entry name" value="Potassium Channel Kv1.1, Chain A"/>
    <property type="match status" value="1"/>
</dbReference>
<evidence type="ECO:0000256" key="2">
    <source>
        <dbReference type="SAM" id="MobiDB-lite"/>
    </source>
</evidence>
<dbReference type="InterPro" id="IPR011333">
    <property type="entry name" value="SKP1/BTB/POZ_sf"/>
</dbReference>
<dbReference type="Pfam" id="PF00917">
    <property type="entry name" value="MATH"/>
    <property type="match status" value="1"/>
</dbReference>
<dbReference type="InterPro" id="IPR008974">
    <property type="entry name" value="TRAF-like"/>
</dbReference>
<dbReference type="KEGG" id="crq:GCK72_007502"/>
<feature type="region of interest" description="Disordered" evidence="2">
    <location>
        <begin position="1"/>
        <end position="27"/>
    </location>
</feature>
<dbReference type="PANTHER" id="PTHR22743">
    <property type="entry name" value="MEPRIN/TRAF-LIKE MATH FAMILY-C.ELEGANS"/>
    <property type="match status" value="1"/>
</dbReference>
<dbReference type="PROSITE" id="PS50097">
    <property type="entry name" value="BTB"/>
    <property type="match status" value="1"/>
</dbReference>
<dbReference type="EMBL" id="WUAV01000002">
    <property type="protein sequence ID" value="KAF1767543.1"/>
    <property type="molecule type" value="Genomic_DNA"/>
</dbReference>
<dbReference type="RefSeq" id="XP_053590452.1">
    <property type="nucleotide sequence ID" value="XM_053726258.1"/>
</dbReference>
<dbReference type="Proteomes" id="UP000483820">
    <property type="component" value="Chromosome II"/>
</dbReference>
<evidence type="ECO:0000313" key="4">
    <source>
        <dbReference type="EMBL" id="KAF1767543.1"/>
    </source>
</evidence>
<evidence type="ECO:0000256" key="1">
    <source>
        <dbReference type="SAM" id="Coils"/>
    </source>
</evidence>
<dbReference type="SMART" id="SM00061">
    <property type="entry name" value="MATH"/>
    <property type="match status" value="1"/>
</dbReference>
<dbReference type="SUPFAM" id="SSF54695">
    <property type="entry name" value="POZ domain"/>
    <property type="match status" value="1"/>
</dbReference>
<dbReference type="CTD" id="78774434"/>
<comment type="caution">
    <text evidence="4">The sequence shown here is derived from an EMBL/GenBank/DDBJ whole genome shotgun (WGS) entry which is preliminary data.</text>
</comment>
<organism evidence="4 5">
    <name type="scientific">Caenorhabditis remanei</name>
    <name type="common">Caenorhabditis vulgaris</name>
    <dbReference type="NCBI Taxonomy" id="31234"/>
    <lineage>
        <taxon>Eukaryota</taxon>
        <taxon>Metazoa</taxon>
        <taxon>Ecdysozoa</taxon>
        <taxon>Nematoda</taxon>
        <taxon>Chromadorea</taxon>
        <taxon>Rhabditida</taxon>
        <taxon>Rhabditina</taxon>
        <taxon>Rhabditomorpha</taxon>
        <taxon>Rhabditoidea</taxon>
        <taxon>Rhabditidae</taxon>
        <taxon>Peloderinae</taxon>
        <taxon>Caenorhabditis</taxon>
    </lineage>
</organism>
<name>A0A6A5HMF0_CAERE</name>
<feature type="coiled-coil region" evidence="1">
    <location>
        <begin position="32"/>
        <end position="91"/>
    </location>
</feature>
<dbReference type="GeneID" id="78774434"/>
<dbReference type="InterPro" id="IPR000210">
    <property type="entry name" value="BTB/POZ_dom"/>
</dbReference>
<dbReference type="Gene3D" id="2.60.210.10">
    <property type="entry name" value="Apoptosis, Tumor Necrosis Factor Receptor Associated Protein 2, Chain A"/>
    <property type="match status" value="1"/>
</dbReference>